<dbReference type="PANTHER" id="PTHR33885:SF3">
    <property type="entry name" value="PHAGE SHOCK PROTEIN C"/>
    <property type="match status" value="1"/>
</dbReference>
<dbReference type="PANTHER" id="PTHR33885">
    <property type="entry name" value="PHAGE SHOCK PROTEIN C"/>
    <property type="match status" value="1"/>
</dbReference>
<keyword evidence="3 7" id="KW-0812">Transmembrane</keyword>
<evidence type="ECO:0000256" key="3">
    <source>
        <dbReference type="ARBA" id="ARBA00022692"/>
    </source>
</evidence>
<evidence type="ECO:0000256" key="6">
    <source>
        <dbReference type="SAM" id="MobiDB-lite"/>
    </source>
</evidence>
<evidence type="ECO:0000256" key="2">
    <source>
        <dbReference type="ARBA" id="ARBA00022475"/>
    </source>
</evidence>
<accession>A0AAU8EVQ6</accession>
<feature type="transmembrane region" description="Helical" evidence="7">
    <location>
        <begin position="122"/>
        <end position="145"/>
    </location>
</feature>
<feature type="compositionally biased region" description="Low complexity" evidence="6">
    <location>
        <begin position="32"/>
        <end position="58"/>
    </location>
</feature>
<feature type="region of interest" description="Disordered" evidence="6">
    <location>
        <begin position="481"/>
        <end position="500"/>
    </location>
</feature>
<feature type="transmembrane region" description="Helical" evidence="7">
    <location>
        <begin position="324"/>
        <end position="342"/>
    </location>
</feature>
<feature type="transmembrane region" description="Helical" evidence="7">
    <location>
        <begin position="166"/>
        <end position="187"/>
    </location>
</feature>
<dbReference type="EMBL" id="CP159279">
    <property type="protein sequence ID" value="XCH12825.1"/>
    <property type="molecule type" value="Genomic_DNA"/>
</dbReference>
<dbReference type="InterPro" id="IPR007168">
    <property type="entry name" value="Phageshock_PspC_N"/>
</dbReference>
<dbReference type="Pfam" id="PF04024">
    <property type="entry name" value="PspC"/>
    <property type="match status" value="1"/>
</dbReference>
<dbReference type="RefSeq" id="WP_353712741.1">
    <property type="nucleotide sequence ID" value="NZ_CP159279.1"/>
</dbReference>
<feature type="region of interest" description="Disordered" evidence="6">
    <location>
        <begin position="290"/>
        <end position="319"/>
    </location>
</feature>
<proteinExistence type="predicted"/>
<feature type="domain" description="Phage shock protein PspC N-terminal" evidence="8">
    <location>
        <begin position="98"/>
        <end position="147"/>
    </location>
</feature>
<keyword evidence="2" id="KW-1003">Cell membrane</keyword>
<gene>
    <name evidence="9" type="ORF">ABRP34_07575</name>
</gene>
<keyword evidence="4 7" id="KW-1133">Transmembrane helix</keyword>
<feature type="transmembrane region" description="Helical" evidence="7">
    <location>
        <begin position="381"/>
        <end position="400"/>
    </location>
</feature>
<evidence type="ECO:0000256" key="7">
    <source>
        <dbReference type="SAM" id="Phobius"/>
    </source>
</evidence>
<name>A0AAU8EVQ6_9MICC</name>
<comment type="subcellular location">
    <subcellularLocation>
        <location evidence="1">Cell membrane</location>
        <topology evidence="1">Single-pass membrane protein</topology>
    </subcellularLocation>
</comment>
<evidence type="ECO:0000313" key="9">
    <source>
        <dbReference type="EMBL" id="XCH12825.1"/>
    </source>
</evidence>
<feature type="compositionally biased region" description="Pro residues" evidence="6">
    <location>
        <begin position="300"/>
        <end position="319"/>
    </location>
</feature>
<feature type="compositionally biased region" description="Low complexity" evidence="6">
    <location>
        <begin position="1"/>
        <end position="15"/>
    </location>
</feature>
<organism evidence="9">
    <name type="scientific">Arthrobacter sp. K5</name>
    <dbReference type="NCBI Taxonomy" id="2839623"/>
    <lineage>
        <taxon>Bacteria</taxon>
        <taxon>Bacillati</taxon>
        <taxon>Actinomycetota</taxon>
        <taxon>Actinomycetes</taxon>
        <taxon>Micrococcales</taxon>
        <taxon>Micrococcaceae</taxon>
        <taxon>Arthrobacter</taxon>
    </lineage>
</organism>
<feature type="region of interest" description="Disordered" evidence="6">
    <location>
        <begin position="1"/>
        <end position="73"/>
    </location>
</feature>
<dbReference type="AlphaFoldDB" id="A0AAU8EVQ6"/>
<evidence type="ECO:0000256" key="1">
    <source>
        <dbReference type="ARBA" id="ARBA00004162"/>
    </source>
</evidence>
<keyword evidence="5 7" id="KW-0472">Membrane</keyword>
<dbReference type="GO" id="GO:0005886">
    <property type="term" value="C:plasma membrane"/>
    <property type="evidence" value="ECO:0007669"/>
    <property type="project" value="UniProtKB-SubCell"/>
</dbReference>
<sequence length="524" mass="53541">MNPQNPNPNEGQQPGTPSGGSTGQDPEHPAGPENTEPENTSPENTEPANGAGPENPTEPLFPPPASGAPAYGAPGYGRAAQPLDFFDWIRSHGVHRGRDRWIGGVSSGIAERMGIDPLIVRGIFIVLTLFAGIGVLLYGLGWALLPEPDGRIHTQEAGAGRWSTGMTGALITSIVGLTGMGGGFWGWGHDGFGFFWALFWIGGVIYLIYFLTQRNKNRTAATVNGTTGGRAAYGYAPAGNAPANAATGSATSPFPASSFAAGGHAPAQPYTVPPTPDAIPSYGVNEPYGPTAPYGGGLPPRRPAPVPAPVPAPKPRPSGPGAPAVAITAGLALLAGGTLKALDAGNLIDLGESANAVVWAAGAAVLGLGILLAGMRGRTSGALGFFAVVALIVGGIFSAVPNGDRFRFQNADWNPVTIEQARQGFQITGGRGTVDLTGLNLNPPLGSDVVIPLDATASNVTVIIPRTVPVDVRADMTLGNLNEGTGSRGGITSRQSSYNSDKPGARLILQIDGTVSNIAIQEGN</sequence>
<reference evidence="9" key="1">
    <citation type="submission" date="2024-06" db="EMBL/GenBank/DDBJ databases">
        <title>Biodegradation of dimethachlon by Arthrobacter sp. K5: mechanistic insights and ecological implications.</title>
        <authorList>
            <person name="Hu S."/>
            <person name="Lu P."/>
        </authorList>
    </citation>
    <scope>NUCLEOTIDE SEQUENCE</scope>
    <source>
        <strain evidence="9">K5</strain>
    </source>
</reference>
<dbReference type="InterPro" id="IPR052027">
    <property type="entry name" value="PspC"/>
</dbReference>
<feature type="transmembrane region" description="Helical" evidence="7">
    <location>
        <begin position="193"/>
        <end position="211"/>
    </location>
</feature>
<evidence type="ECO:0000256" key="5">
    <source>
        <dbReference type="ARBA" id="ARBA00023136"/>
    </source>
</evidence>
<evidence type="ECO:0000256" key="4">
    <source>
        <dbReference type="ARBA" id="ARBA00022989"/>
    </source>
</evidence>
<feature type="transmembrane region" description="Helical" evidence="7">
    <location>
        <begin position="354"/>
        <end position="374"/>
    </location>
</feature>
<evidence type="ECO:0000259" key="8">
    <source>
        <dbReference type="Pfam" id="PF04024"/>
    </source>
</evidence>
<protein>
    <submittedName>
        <fullName evidence="9">PspC domain-containing protein</fullName>
    </submittedName>
</protein>